<evidence type="ECO:0000259" key="1">
    <source>
        <dbReference type="Pfam" id="PF01551"/>
    </source>
</evidence>
<dbReference type="Pfam" id="PF01551">
    <property type="entry name" value="Peptidase_M23"/>
    <property type="match status" value="1"/>
</dbReference>
<evidence type="ECO:0000313" key="3">
    <source>
        <dbReference type="Proteomes" id="UP000179221"/>
    </source>
</evidence>
<comment type="caution">
    <text evidence="2">The sequence shown here is derived from an EMBL/GenBank/DDBJ whole genome shotgun (WGS) entry which is preliminary data.</text>
</comment>
<dbReference type="SUPFAM" id="SSF51261">
    <property type="entry name" value="Duplicated hybrid motif"/>
    <property type="match status" value="1"/>
</dbReference>
<reference evidence="2 3" key="1">
    <citation type="journal article" date="2016" name="Nat. Commun.">
        <title>Thousands of microbial genomes shed light on interconnected biogeochemical processes in an aquifer system.</title>
        <authorList>
            <person name="Anantharaman K."/>
            <person name="Brown C.T."/>
            <person name="Hug L.A."/>
            <person name="Sharon I."/>
            <person name="Castelle C.J."/>
            <person name="Probst A.J."/>
            <person name="Thomas B.C."/>
            <person name="Singh A."/>
            <person name="Wilkins M.J."/>
            <person name="Karaoz U."/>
            <person name="Brodie E.L."/>
            <person name="Williams K.H."/>
            <person name="Hubbard S.S."/>
            <person name="Banfield J.F."/>
        </authorList>
    </citation>
    <scope>NUCLEOTIDE SEQUENCE [LARGE SCALE GENOMIC DNA]</scope>
</reference>
<sequence>MIRLSLNLSPRYRLDLSLIKSRKKPDVVSIVPKPGKIFSIKKGSKISRIFRHVFSHNKINKFLGINLAALFLSSALTQTPVSVQGKESDSPLTEVPIVLQTKHGVQYPVKQIKITQGYRLFHPGLDLDGKTGDPIYPIMAGRVEAIDRSKYGYGNAIILNHGNDITSLYAHLSRIEVSVNQDVTVDTEIGKMGATGRASGDHLHLEIRDHGKAINPLTILSR</sequence>
<evidence type="ECO:0000313" key="2">
    <source>
        <dbReference type="EMBL" id="OGM26178.1"/>
    </source>
</evidence>
<protein>
    <recommendedName>
        <fullName evidence="1">M23ase beta-sheet core domain-containing protein</fullName>
    </recommendedName>
</protein>
<proteinExistence type="predicted"/>
<dbReference type="PANTHER" id="PTHR21666:SF270">
    <property type="entry name" value="MUREIN HYDROLASE ACTIVATOR ENVC"/>
    <property type="match status" value="1"/>
</dbReference>
<dbReference type="InterPro" id="IPR050570">
    <property type="entry name" value="Cell_wall_metabolism_enzyme"/>
</dbReference>
<dbReference type="AlphaFoldDB" id="A0A1F7YHW1"/>
<gene>
    <name evidence="2" type="ORF">A2628_02465</name>
</gene>
<dbReference type="Proteomes" id="UP000179221">
    <property type="component" value="Unassembled WGS sequence"/>
</dbReference>
<dbReference type="PANTHER" id="PTHR21666">
    <property type="entry name" value="PEPTIDASE-RELATED"/>
    <property type="match status" value="1"/>
</dbReference>
<accession>A0A1F7YHW1</accession>
<dbReference type="InterPro" id="IPR011055">
    <property type="entry name" value="Dup_hybrid_motif"/>
</dbReference>
<feature type="domain" description="M23ase beta-sheet core" evidence="1">
    <location>
        <begin position="121"/>
        <end position="216"/>
    </location>
</feature>
<name>A0A1F7YHW1_9BACT</name>
<dbReference type="CDD" id="cd12797">
    <property type="entry name" value="M23_peptidase"/>
    <property type="match status" value="1"/>
</dbReference>
<dbReference type="InterPro" id="IPR016047">
    <property type="entry name" value="M23ase_b-sheet_dom"/>
</dbReference>
<organism evidence="2 3">
    <name type="scientific">Candidatus Woesebacteria bacterium RIFCSPHIGHO2_01_FULL_40_22</name>
    <dbReference type="NCBI Taxonomy" id="1802499"/>
    <lineage>
        <taxon>Bacteria</taxon>
        <taxon>Candidatus Woeseibacteriota</taxon>
    </lineage>
</organism>
<dbReference type="Gene3D" id="2.70.70.10">
    <property type="entry name" value="Glucose Permease (Domain IIA)"/>
    <property type="match status" value="1"/>
</dbReference>
<dbReference type="GO" id="GO:0004222">
    <property type="term" value="F:metalloendopeptidase activity"/>
    <property type="evidence" value="ECO:0007669"/>
    <property type="project" value="TreeGrafter"/>
</dbReference>
<dbReference type="EMBL" id="MGGL01000015">
    <property type="protein sequence ID" value="OGM26178.1"/>
    <property type="molecule type" value="Genomic_DNA"/>
</dbReference>